<protein>
    <submittedName>
        <fullName evidence="1">Uncharacterized protein</fullName>
    </submittedName>
</protein>
<sequence>MIISKGRQDNEKLSLFNDFDKLIQLAKTDEFAEAVSEEFIKQFSNFGCGWNLDTLFAIYWNRFEENKFKVVISDNNSFLPRESEEFDCISWIPIYSSTTKKLFSRKTFQKSISMSHLSLFFNNDFMEDKKVELNNFLKKVILQNLLKEQKMIFEAQQTDDFEYFIQKSHRKRISYPIDLYSKLIRCENYWYNFKLFDIGKPTSSRNITSTSSVYQYLARKIFRKDGLEFPFDFFKKELIELSIDFLNNENLTGEQRSSLIDFLKNSLDSKDVLENKIVDNFSALEKSLDEFISKLDANLFGIGIDYKEDRLDPFLLIGKQFSTEEETKKANKILKNRIFNYLKSKQNCPAPYYYKVNELLYNEFKKSNYLVESFYSGVDLFKEVYLNKNQIVYSPLDSDFHFPYYDSLYKNYSDIENDINNHNIKTTKKIQESIKSLLKSPFISFEKETREHLHFVLSMPTID</sequence>
<reference evidence="1" key="1">
    <citation type="submission" date="2020-04" db="EMBL/GenBank/DDBJ databases">
        <title>Deep metagenomics examines the oral microbiome during advanced dental caries in children, revealing novel taxa and co-occurrences with host molecules.</title>
        <authorList>
            <person name="Baker J.L."/>
            <person name="Morton J.T."/>
            <person name="Dinis M."/>
            <person name="Alvarez R."/>
            <person name="Tran N.C."/>
            <person name="Knight R."/>
            <person name="Edlund A."/>
        </authorList>
    </citation>
    <scope>NUCLEOTIDE SEQUENCE</scope>
    <source>
        <strain evidence="1">JCVI_23_bin.11</strain>
    </source>
</reference>
<accession>A0A930DZN8</accession>
<dbReference type="EMBL" id="JABZRE010000001">
    <property type="protein sequence ID" value="MBF1306282.1"/>
    <property type="molecule type" value="Genomic_DNA"/>
</dbReference>
<gene>
    <name evidence="1" type="ORF">HXM94_00645</name>
</gene>
<dbReference type="AlphaFoldDB" id="A0A930DZN8"/>
<dbReference type="RefSeq" id="WP_278476744.1">
    <property type="nucleotide sequence ID" value="NZ_JABZRE010000001.1"/>
</dbReference>
<organism evidence="1 2">
    <name type="scientific">Parvimonas micra</name>
    <dbReference type="NCBI Taxonomy" id="33033"/>
    <lineage>
        <taxon>Bacteria</taxon>
        <taxon>Bacillati</taxon>
        <taxon>Bacillota</taxon>
        <taxon>Tissierellia</taxon>
        <taxon>Tissierellales</taxon>
        <taxon>Peptoniphilaceae</taxon>
        <taxon>Parvimonas</taxon>
    </lineage>
</organism>
<evidence type="ECO:0000313" key="1">
    <source>
        <dbReference type="EMBL" id="MBF1306282.1"/>
    </source>
</evidence>
<comment type="caution">
    <text evidence="1">The sequence shown here is derived from an EMBL/GenBank/DDBJ whole genome shotgun (WGS) entry which is preliminary data.</text>
</comment>
<dbReference type="Proteomes" id="UP000758611">
    <property type="component" value="Unassembled WGS sequence"/>
</dbReference>
<evidence type="ECO:0000313" key="2">
    <source>
        <dbReference type="Proteomes" id="UP000758611"/>
    </source>
</evidence>
<proteinExistence type="predicted"/>
<name>A0A930DZN8_9FIRM</name>